<feature type="transmembrane region" description="Helical" evidence="6">
    <location>
        <begin position="169"/>
        <end position="189"/>
    </location>
</feature>
<feature type="transmembrane region" description="Helical" evidence="6">
    <location>
        <begin position="237"/>
        <end position="256"/>
    </location>
</feature>
<dbReference type="InterPro" id="IPR002423">
    <property type="entry name" value="Cpn60/GroEL/TCP-1"/>
</dbReference>
<dbReference type="Gene3D" id="1.10.560.10">
    <property type="entry name" value="GroEL-like equatorial domain"/>
    <property type="match status" value="1"/>
</dbReference>
<evidence type="ECO:0000256" key="6">
    <source>
        <dbReference type="RuleBase" id="RU363077"/>
    </source>
</evidence>
<dbReference type="Pfam" id="PF00892">
    <property type="entry name" value="EamA"/>
    <property type="match status" value="2"/>
</dbReference>
<dbReference type="SUPFAM" id="SSF103481">
    <property type="entry name" value="Multidrug resistance efflux transporter EmrE"/>
    <property type="match status" value="2"/>
</dbReference>
<comment type="similarity">
    <text evidence="2 6">Belongs to the drug/metabolite transporter (DMT) superfamily. Plant drug/metabolite exporter (P-DME) (TC 2.A.7.4) family.</text>
</comment>
<evidence type="ECO:0000256" key="3">
    <source>
        <dbReference type="ARBA" id="ARBA00022692"/>
    </source>
</evidence>
<gene>
    <name evidence="9" type="primary">LOC111301011</name>
</gene>
<comment type="subcellular location">
    <subcellularLocation>
        <location evidence="1 6">Membrane</location>
        <topology evidence="1 6">Multi-pass membrane protein</topology>
    </subcellularLocation>
</comment>
<dbReference type="InterPro" id="IPR037185">
    <property type="entry name" value="EmrE-like"/>
</dbReference>
<dbReference type="Pfam" id="PF00118">
    <property type="entry name" value="Cpn60_TCP1"/>
    <property type="match status" value="1"/>
</dbReference>
<feature type="transmembrane region" description="Helical" evidence="6">
    <location>
        <begin position="201"/>
        <end position="222"/>
    </location>
</feature>
<protein>
    <recommendedName>
        <fullName evidence="6">WAT1-related protein</fullName>
    </recommendedName>
</protein>
<evidence type="ECO:0000313" key="8">
    <source>
        <dbReference type="Proteomes" id="UP000515121"/>
    </source>
</evidence>
<evidence type="ECO:0000256" key="2">
    <source>
        <dbReference type="ARBA" id="ARBA00007635"/>
    </source>
</evidence>
<dbReference type="Proteomes" id="UP000515121">
    <property type="component" value="Unplaced"/>
</dbReference>
<accession>A0A6P5ZIA0</accession>
<dbReference type="AlphaFoldDB" id="A0A6P5ZIA0"/>
<dbReference type="GO" id="GO:0005524">
    <property type="term" value="F:ATP binding"/>
    <property type="evidence" value="ECO:0007669"/>
    <property type="project" value="InterPro"/>
</dbReference>
<organism evidence="8 9">
    <name type="scientific">Durio zibethinus</name>
    <name type="common">Durian</name>
    <dbReference type="NCBI Taxonomy" id="66656"/>
    <lineage>
        <taxon>Eukaryota</taxon>
        <taxon>Viridiplantae</taxon>
        <taxon>Streptophyta</taxon>
        <taxon>Embryophyta</taxon>
        <taxon>Tracheophyta</taxon>
        <taxon>Spermatophyta</taxon>
        <taxon>Magnoliopsida</taxon>
        <taxon>eudicotyledons</taxon>
        <taxon>Gunneridae</taxon>
        <taxon>Pentapetalae</taxon>
        <taxon>rosids</taxon>
        <taxon>malvids</taxon>
        <taxon>Malvales</taxon>
        <taxon>Malvaceae</taxon>
        <taxon>Helicteroideae</taxon>
        <taxon>Durio</taxon>
    </lineage>
</organism>
<dbReference type="KEGG" id="dzi:111301011"/>
<dbReference type="InterPro" id="IPR000620">
    <property type="entry name" value="EamA_dom"/>
</dbReference>
<evidence type="ECO:0000259" key="7">
    <source>
        <dbReference type="Pfam" id="PF00892"/>
    </source>
</evidence>
<evidence type="ECO:0000313" key="9">
    <source>
        <dbReference type="RefSeq" id="XP_022752272.1"/>
    </source>
</evidence>
<dbReference type="InterPro" id="IPR030184">
    <property type="entry name" value="WAT1-related"/>
</dbReference>
<evidence type="ECO:0000256" key="1">
    <source>
        <dbReference type="ARBA" id="ARBA00004141"/>
    </source>
</evidence>
<feature type="transmembrane region" description="Helical" evidence="6">
    <location>
        <begin position="290"/>
        <end position="308"/>
    </location>
</feature>
<feature type="transmembrane region" description="Helical" evidence="6">
    <location>
        <begin position="22"/>
        <end position="46"/>
    </location>
</feature>
<feature type="transmembrane region" description="Helical" evidence="6">
    <location>
        <begin position="263"/>
        <end position="284"/>
    </location>
</feature>
<dbReference type="SUPFAM" id="SSF48592">
    <property type="entry name" value="GroEL equatorial domain-like"/>
    <property type="match status" value="1"/>
</dbReference>
<sequence length="412" mass="45009">MLTQVIGAGVNILYKVSYNVGFSLRILVVYQFIVATICILPFALIVDRSTRPALTWRIAGLGILAGVFGGALGQNIFAASFAFASVTYLAAISNLSLAVTYMLAIVFRMETFTLATWPGKFKLIGTVISITGAMIISFYSGPNIHLWSTSVDLLQHHGIAALTQVQRPVYGIMLAFSSCVCFAIFLTILTMMSRTYSYPVFSSLLFMCSSSTVLSTIYAISIERDWSAWYLAQDASAITYSGILASGLSVMLATWCARQQGPVFVFATSPLALIFTALMGPTLLHEEIHLGSVIGGLLIIIGTYATLWGKSAETQSRRDDLAIQIVQVQSRRDDPDIESVETQLRRDHPDLERVEIQLSEEDLDLEANDGATILEQIDVDNQIAKLMVELSRSPDYEIGDGTIGVVVMAGYF</sequence>
<dbReference type="RefSeq" id="XP_022752272.1">
    <property type="nucleotide sequence ID" value="XM_022896537.1"/>
</dbReference>
<keyword evidence="8" id="KW-1185">Reference proteome</keyword>
<keyword evidence="3 6" id="KW-0812">Transmembrane</keyword>
<keyword evidence="5 6" id="KW-0472">Membrane</keyword>
<dbReference type="GO" id="GO:0022857">
    <property type="term" value="F:transmembrane transporter activity"/>
    <property type="evidence" value="ECO:0007669"/>
    <property type="project" value="InterPro"/>
</dbReference>
<name>A0A6P5ZIA0_DURZI</name>
<reference evidence="9" key="1">
    <citation type="submission" date="2025-08" db="UniProtKB">
        <authorList>
            <consortium name="RefSeq"/>
        </authorList>
    </citation>
    <scope>IDENTIFICATION</scope>
    <source>
        <tissue evidence="9">Fruit stalk</tissue>
    </source>
</reference>
<dbReference type="GO" id="GO:0016020">
    <property type="term" value="C:membrane"/>
    <property type="evidence" value="ECO:0007669"/>
    <property type="project" value="UniProtKB-SubCell"/>
</dbReference>
<dbReference type="InterPro" id="IPR027413">
    <property type="entry name" value="GROEL-like_equatorial_sf"/>
</dbReference>
<keyword evidence="4 6" id="KW-1133">Transmembrane helix</keyword>
<feature type="transmembrane region" description="Helical" evidence="6">
    <location>
        <begin position="88"/>
        <end position="109"/>
    </location>
</feature>
<feature type="transmembrane region" description="Helical" evidence="6">
    <location>
        <begin position="58"/>
        <end position="82"/>
    </location>
</feature>
<feature type="transmembrane region" description="Helical" evidence="6">
    <location>
        <begin position="121"/>
        <end position="140"/>
    </location>
</feature>
<dbReference type="PANTHER" id="PTHR31218">
    <property type="entry name" value="WAT1-RELATED PROTEIN"/>
    <property type="match status" value="1"/>
</dbReference>
<evidence type="ECO:0000256" key="4">
    <source>
        <dbReference type="ARBA" id="ARBA00022989"/>
    </source>
</evidence>
<dbReference type="GeneID" id="111301011"/>
<dbReference type="OrthoDB" id="1002440at2759"/>
<proteinExistence type="inferred from homology"/>
<feature type="domain" description="EamA" evidence="7">
    <location>
        <begin position="10"/>
        <end position="137"/>
    </location>
</feature>
<evidence type="ECO:0000256" key="5">
    <source>
        <dbReference type="ARBA" id="ARBA00023136"/>
    </source>
</evidence>
<feature type="domain" description="EamA" evidence="7">
    <location>
        <begin position="170"/>
        <end position="307"/>
    </location>
</feature>